<evidence type="ECO:0000259" key="7">
    <source>
        <dbReference type="Pfam" id="PF00724"/>
    </source>
</evidence>
<reference evidence="8 9" key="1">
    <citation type="submission" date="2014-07" db="EMBL/GenBank/DDBJ databases">
        <title>Complete genome sequence of a moderately halophilic bacterium Terribacillus aidingensis MP602, isolated from Cryptomeria fortunei in Tianmu mountain in China.</title>
        <authorList>
            <person name="Wang Y."/>
            <person name="Lu P."/>
            <person name="Zhang L."/>
        </authorList>
    </citation>
    <scope>NUCLEOTIDE SEQUENCE [LARGE SCALE GENOMIC DNA]</scope>
    <source>
        <strain evidence="8 9">MP602</strain>
    </source>
</reference>
<keyword evidence="2" id="KW-0285">Flavoprotein</keyword>
<dbReference type="OrthoDB" id="9772736at2"/>
<dbReference type="CDD" id="cd02932">
    <property type="entry name" value="OYE_YqiM_FMN"/>
    <property type="match status" value="1"/>
</dbReference>
<dbReference type="InterPro" id="IPR013785">
    <property type="entry name" value="Aldolase_TIM"/>
</dbReference>
<dbReference type="PANTHER" id="PTHR43303:SF4">
    <property type="entry name" value="NADPH DEHYDROGENASE C23G7.10C-RELATED"/>
    <property type="match status" value="1"/>
</dbReference>
<evidence type="ECO:0000256" key="1">
    <source>
        <dbReference type="ARBA" id="ARBA00001917"/>
    </source>
</evidence>
<dbReference type="Pfam" id="PF00724">
    <property type="entry name" value="Oxidored_FMN"/>
    <property type="match status" value="1"/>
</dbReference>
<dbReference type="Proteomes" id="UP000027980">
    <property type="component" value="Chromosome"/>
</dbReference>
<evidence type="ECO:0000313" key="8">
    <source>
        <dbReference type="EMBL" id="AIF66716.1"/>
    </source>
</evidence>
<gene>
    <name evidence="8" type="ORF">GZ22_08755</name>
</gene>
<evidence type="ECO:0000256" key="5">
    <source>
        <dbReference type="ARBA" id="ARBA00023002"/>
    </source>
</evidence>
<dbReference type="KEGG" id="tap:GZ22_08755"/>
<protein>
    <submittedName>
        <fullName evidence="8">NADPH dehydrogenase</fullName>
        <ecNumber evidence="8">1.6.99.1</ecNumber>
    </submittedName>
</protein>
<evidence type="ECO:0000256" key="3">
    <source>
        <dbReference type="ARBA" id="ARBA00022643"/>
    </source>
</evidence>
<dbReference type="NCBIfam" id="NF010047">
    <property type="entry name" value="PRK13523.1"/>
    <property type="match status" value="1"/>
</dbReference>
<dbReference type="EC" id="1.6.99.1" evidence="8"/>
<keyword evidence="3" id="KW-0288">FMN</keyword>
<dbReference type="Gene3D" id="3.20.20.70">
    <property type="entry name" value="Aldolase class I"/>
    <property type="match status" value="1"/>
</dbReference>
<dbReference type="GO" id="GO:0050661">
    <property type="term" value="F:NADP binding"/>
    <property type="evidence" value="ECO:0007669"/>
    <property type="project" value="InterPro"/>
</dbReference>
<feature type="domain" description="NADH:flavin oxidoreductase/NADH oxidase N-terminal" evidence="7">
    <location>
        <begin position="5"/>
        <end position="327"/>
    </location>
</feature>
<keyword evidence="4" id="KW-0521">NADP</keyword>
<name>A0A075LKQ5_9BACI</name>
<dbReference type="RefSeq" id="WP_038561082.1">
    <property type="nucleotide sequence ID" value="NZ_CP008876.1"/>
</dbReference>
<accession>A0A075LKQ5</accession>
<dbReference type="HOGENOM" id="CLU_012153_2_1_9"/>
<dbReference type="InterPro" id="IPR001155">
    <property type="entry name" value="OxRdtase_FMN_N"/>
</dbReference>
<keyword evidence="5 8" id="KW-0560">Oxidoreductase</keyword>
<proteinExistence type="predicted"/>
<comment type="cofactor">
    <cofactor evidence="1">
        <name>FMN</name>
        <dbReference type="ChEBI" id="CHEBI:58210"/>
    </cofactor>
</comment>
<feature type="region of interest" description="Disordered" evidence="6">
    <location>
        <begin position="98"/>
        <end position="118"/>
    </location>
</feature>
<dbReference type="SUPFAM" id="SSF51395">
    <property type="entry name" value="FMN-linked oxidoreductases"/>
    <property type="match status" value="1"/>
</dbReference>
<evidence type="ECO:0000256" key="2">
    <source>
        <dbReference type="ARBA" id="ARBA00022630"/>
    </source>
</evidence>
<dbReference type="EMBL" id="CP008876">
    <property type="protein sequence ID" value="AIF66716.1"/>
    <property type="molecule type" value="Genomic_DNA"/>
</dbReference>
<dbReference type="AlphaFoldDB" id="A0A075LKQ5"/>
<dbReference type="GO" id="GO:0003959">
    <property type="term" value="F:NADPH dehydrogenase activity"/>
    <property type="evidence" value="ECO:0007669"/>
    <property type="project" value="UniProtKB-EC"/>
</dbReference>
<sequence length="340" mass="37978">MATPKLFQPITYKNRTFKNRIVVSPMCMYSVEEKDGKVTPFHITHYESRAIGQAGLVFLESTAVTPEGRISDQDLGIWSDEHIEGLRTVSERIQAHGSKSGIQLGHAGRKSRAENPIVAPSNLPWDGESVAPEALTEEKISDLVDAYRKAAIRTKEAGFDVIEIHAAHGYLINQFLSPLTNKRIDAYGGARENRYRFLREVLDAVKQVWDGPLFVRISADEYAEGGNGINDFIYYSIEMKRQGVDVIDCSTGGVVPEGPSTVYPGYQVVHAERIRKHALVDTAAVGLITNGQMAEEILQNERADLVFVARAMLRNPYWPLEAAEQLNYRLEAPATYKRGW</sequence>
<organism evidence="8 9">
    <name type="scientific">Terribacillus saccharophilus</name>
    <dbReference type="NCBI Taxonomy" id="361277"/>
    <lineage>
        <taxon>Bacteria</taxon>
        <taxon>Bacillati</taxon>
        <taxon>Bacillota</taxon>
        <taxon>Bacilli</taxon>
        <taxon>Bacillales</taxon>
        <taxon>Bacillaceae</taxon>
        <taxon>Terribacillus</taxon>
    </lineage>
</organism>
<evidence type="ECO:0000313" key="9">
    <source>
        <dbReference type="Proteomes" id="UP000027980"/>
    </source>
</evidence>
<dbReference type="PANTHER" id="PTHR43303">
    <property type="entry name" value="NADPH DEHYDROGENASE C23G7.10C-RELATED"/>
    <property type="match status" value="1"/>
</dbReference>
<dbReference type="InterPro" id="IPR044152">
    <property type="entry name" value="YqjM-like"/>
</dbReference>
<evidence type="ECO:0000256" key="4">
    <source>
        <dbReference type="ARBA" id="ARBA00022857"/>
    </source>
</evidence>
<dbReference type="GeneID" id="34220793"/>
<dbReference type="GO" id="GO:0010181">
    <property type="term" value="F:FMN binding"/>
    <property type="evidence" value="ECO:0007669"/>
    <property type="project" value="InterPro"/>
</dbReference>
<evidence type="ECO:0000256" key="6">
    <source>
        <dbReference type="SAM" id="MobiDB-lite"/>
    </source>
</evidence>